<feature type="domain" description="NAD(P)-binding" evidence="1">
    <location>
        <begin position="8"/>
        <end position="96"/>
    </location>
</feature>
<keyword evidence="3" id="KW-1185">Reference proteome</keyword>
<dbReference type="GO" id="GO:0005737">
    <property type="term" value="C:cytoplasm"/>
    <property type="evidence" value="ECO:0007669"/>
    <property type="project" value="TreeGrafter"/>
</dbReference>
<dbReference type="Gene3D" id="3.40.50.720">
    <property type="entry name" value="NAD(P)-binding Rossmann-like Domain"/>
    <property type="match status" value="1"/>
</dbReference>
<dbReference type="OrthoDB" id="2735536at2759"/>
<dbReference type="OMA" id="IDFPQWT"/>
<dbReference type="GO" id="GO:0004029">
    <property type="term" value="F:aldehyde dehydrogenase (NAD+) activity"/>
    <property type="evidence" value="ECO:0007669"/>
    <property type="project" value="TreeGrafter"/>
</dbReference>
<gene>
    <name evidence="2" type="ORF">DFA_12027</name>
</gene>
<dbReference type="STRING" id="1054147.F4QFF6"/>
<dbReference type="SUPFAM" id="SSF51735">
    <property type="entry name" value="NAD(P)-binding Rossmann-fold domains"/>
    <property type="match status" value="1"/>
</dbReference>
<accession>F4QFF6</accession>
<dbReference type="PANTHER" id="PTHR48079">
    <property type="entry name" value="PROTEIN YEEZ"/>
    <property type="match status" value="1"/>
</dbReference>
<dbReference type="AlphaFoldDB" id="F4QFF6"/>
<dbReference type="PANTHER" id="PTHR48079:SF3">
    <property type="entry name" value="NAD-DEPENDENT EPIMERASE_DEHYDRATASE DOMAIN-CONTAINING PROTEIN"/>
    <property type="match status" value="1"/>
</dbReference>
<dbReference type="EMBL" id="GL883029">
    <property type="protein sequence ID" value="EGG14257.1"/>
    <property type="molecule type" value="Genomic_DNA"/>
</dbReference>
<evidence type="ECO:0000313" key="2">
    <source>
        <dbReference type="EMBL" id="EGG14257.1"/>
    </source>
</evidence>
<dbReference type="KEGG" id="dfa:DFA_12027"/>
<proteinExistence type="predicted"/>
<reference evidence="3" key="1">
    <citation type="journal article" date="2011" name="Genome Res.">
        <title>Phylogeny-wide analysis of social amoeba genomes highlights ancient origins for complex intercellular communication.</title>
        <authorList>
            <person name="Heidel A.J."/>
            <person name="Lawal H.M."/>
            <person name="Felder M."/>
            <person name="Schilde C."/>
            <person name="Helps N.R."/>
            <person name="Tunggal B."/>
            <person name="Rivero F."/>
            <person name="John U."/>
            <person name="Schleicher M."/>
            <person name="Eichinger L."/>
            <person name="Platzer M."/>
            <person name="Noegel A.A."/>
            <person name="Schaap P."/>
            <person name="Gloeckner G."/>
        </authorList>
    </citation>
    <scope>NUCLEOTIDE SEQUENCE [LARGE SCALE GENOMIC DNA]</scope>
    <source>
        <strain evidence="3">SH3</strain>
    </source>
</reference>
<dbReference type="InterPro" id="IPR051783">
    <property type="entry name" value="NAD(P)-dependent_oxidoreduct"/>
</dbReference>
<dbReference type="Proteomes" id="UP000007797">
    <property type="component" value="Unassembled WGS sequence"/>
</dbReference>
<dbReference type="GeneID" id="14865248"/>
<organism evidence="2 3">
    <name type="scientific">Cavenderia fasciculata</name>
    <name type="common">Slime mold</name>
    <name type="synonym">Dictyostelium fasciculatum</name>
    <dbReference type="NCBI Taxonomy" id="261658"/>
    <lineage>
        <taxon>Eukaryota</taxon>
        <taxon>Amoebozoa</taxon>
        <taxon>Evosea</taxon>
        <taxon>Eumycetozoa</taxon>
        <taxon>Dictyostelia</taxon>
        <taxon>Acytosteliales</taxon>
        <taxon>Cavenderiaceae</taxon>
        <taxon>Cavenderia</taxon>
    </lineage>
</organism>
<protein>
    <recommendedName>
        <fullName evidence="1">NAD(P)-binding domain-containing protein</fullName>
    </recommendedName>
</protein>
<evidence type="ECO:0000259" key="1">
    <source>
        <dbReference type="Pfam" id="PF13460"/>
    </source>
</evidence>
<dbReference type="InterPro" id="IPR016040">
    <property type="entry name" value="NAD(P)-bd_dom"/>
</dbReference>
<sequence length="296" mass="32867">MVKVFVLGATGLIGQEVATQLIRKGYDVYGLARTPEKASHLATLEIKPVIGNAQDPNTWKSVAETSDVIIEALADYTNLDTELVVLDAVTEIAKKNPNITLIYTNGLWRYGSMGAKPISEGDSIDSAPELMKQRNNNQKRYQELGGIVILPPTVYGGSGAHTAHYFRSIEKGEIDIYGGPEQLSTYIHYIDIASLYVLAIENRTSVRGQEFIAAAYTHKVVDVVKTLSEQIGKPVKINYVKPTNPYQECIGLSQNGSNQKARLLLGWQPTQPSIYDQGKRYFDSWKHLPINSNYLY</sequence>
<evidence type="ECO:0000313" key="3">
    <source>
        <dbReference type="Proteomes" id="UP000007797"/>
    </source>
</evidence>
<name>F4QFF6_CACFS</name>
<dbReference type="InterPro" id="IPR036291">
    <property type="entry name" value="NAD(P)-bd_dom_sf"/>
</dbReference>
<dbReference type="RefSeq" id="XP_004350966.1">
    <property type="nucleotide sequence ID" value="XM_004350914.1"/>
</dbReference>
<dbReference type="Pfam" id="PF13460">
    <property type="entry name" value="NAD_binding_10"/>
    <property type="match status" value="1"/>
</dbReference>